<comment type="similarity">
    <text evidence="1">Belongs to the DnaB/DnaD family.</text>
</comment>
<dbReference type="Gene3D" id="1.10.10.630">
    <property type="entry name" value="DnaD domain-like"/>
    <property type="match status" value="2"/>
</dbReference>
<dbReference type="RefSeq" id="WP_193735426.1">
    <property type="nucleotide sequence ID" value="NZ_CP063304.1"/>
</dbReference>
<feature type="domain" description="DnaB/C C-terminal" evidence="3">
    <location>
        <begin position="247"/>
        <end position="310"/>
    </location>
</feature>
<name>A0A7M2RFP6_9FIRM</name>
<dbReference type="KEGG" id="bliq:INP51_14145"/>
<keyword evidence="5" id="KW-1185">Reference proteome</keyword>
<gene>
    <name evidence="4" type="ORF">INP51_14145</name>
</gene>
<evidence type="ECO:0000259" key="3">
    <source>
        <dbReference type="Pfam" id="PF07261"/>
    </source>
</evidence>
<dbReference type="Pfam" id="PF07261">
    <property type="entry name" value="DnaB_2"/>
    <property type="match status" value="2"/>
</dbReference>
<feature type="compositionally biased region" description="Basic and acidic residues" evidence="2">
    <location>
        <begin position="315"/>
        <end position="331"/>
    </location>
</feature>
<dbReference type="PANTHER" id="PTHR37293">
    <property type="entry name" value="PHAGE REPLICATION PROTEIN-RELATED"/>
    <property type="match status" value="1"/>
</dbReference>
<dbReference type="AlphaFoldDB" id="A0A7M2RFP6"/>
<reference evidence="4 5" key="1">
    <citation type="submission" date="2020-10" db="EMBL/GenBank/DDBJ databases">
        <title>Blautia liquoris sp.nov., isolated from the mud in a fermentation cellar used for the production of Chinese strong-flavoured liquor.</title>
        <authorList>
            <person name="Lu L."/>
        </authorList>
    </citation>
    <scope>NUCLEOTIDE SEQUENCE [LARGE SCALE GENOMIC DNA]</scope>
    <source>
        <strain evidence="4 5">LZLJ-3</strain>
    </source>
</reference>
<feature type="region of interest" description="Disordered" evidence="2">
    <location>
        <begin position="315"/>
        <end position="345"/>
    </location>
</feature>
<dbReference type="PIRSF" id="PIRSF033722">
    <property type="entry name" value="DnaD_CA_C3587_prd"/>
    <property type="match status" value="1"/>
</dbReference>
<dbReference type="SUPFAM" id="SSF158499">
    <property type="entry name" value="DnaD domain-like"/>
    <property type="match status" value="2"/>
</dbReference>
<evidence type="ECO:0000256" key="1">
    <source>
        <dbReference type="ARBA" id="ARBA00093462"/>
    </source>
</evidence>
<feature type="compositionally biased region" description="Polar residues" evidence="2">
    <location>
        <begin position="117"/>
        <end position="136"/>
    </location>
</feature>
<evidence type="ECO:0000313" key="4">
    <source>
        <dbReference type="EMBL" id="QOV19079.1"/>
    </source>
</evidence>
<dbReference type="InterPro" id="IPR006343">
    <property type="entry name" value="DnaB/C_C"/>
</dbReference>
<evidence type="ECO:0000313" key="5">
    <source>
        <dbReference type="Proteomes" id="UP000593601"/>
    </source>
</evidence>
<dbReference type="EMBL" id="CP063304">
    <property type="protein sequence ID" value="QOV19079.1"/>
    <property type="molecule type" value="Genomic_DNA"/>
</dbReference>
<dbReference type="InterPro" id="IPR053162">
    <property type="entry name" value="DnaD"/>
</dbReference>
<dbReference type="Proteomes" id="UP000593601">
    <property type="component" value="Chromosome"/>
</dbReference>
<protein>
    <submittedName>
        <fullName evidence="4">DnaD domain protein</fullName>
    </submittedName>
</protein>
<sequence length="358" mass="40996">MSSTLTISDSRSDSSTLVPDIFIDEYMAKANGEFVKIYLYLLRITHDPAYDISLSSIADAFSCTENDVKRALKYWKKAGILKLDTDESGLLRGLTLLPVRGITAVSETKAIREAAASQISEQTPAPSGDVSDTQPKYLSPGDIEQLQKENPDIVQLLFLAEQYMKKTLSATDMQRILYFYDELHFPIDLVEYLIEYCVSQNHRSLNYIEKVGLAWHEESIHTVEEAKARAKTWSKDYYSILKAFGIRGRDPVDTEIEYMNRWLRQYGFSLDIIREACSRTIAATAKPSFNYAEGILSNWKQKGVTSYEDIRGLDEQHQKRVKSSEKGEQAKAGKSNKFNNFHQREYDYEKLEKQLLNK</sequence>
<proteinExistence type="inferred from homology"/>
<accession>A0A7M2RFP6</accession>
<dbReference type="InterPro" id="IPR017019">
    <property type="entry name" value="DNA_replication_prd_bac"/>
</dbReference>
<dbReference type="InterPro" id="IPR034829">
    <property type="entry name" value="DnaD-like_sf"/>
</dbReference>
<feature type="region of interest" description="Disordered" evidence="2">
    <location>
        <begin position="116"/>
        <end position="142"/>
    </location>
</feature>
<evidence type="ECO:0000256" key="2">
    <source>
        <dbReference type="SAM" id="MobiDB-lite"/>
    </source>
</evidence>
<organism evidence="4 5">
    <name type="scientific">Blautia liquoris</name>
    <dbReference type="NCBI Taxonomy" id="2779518"/>
    <lineage>
        <taxon>Bacteria</taxon>
        <taxon>Bacillati</taxon>
        <taxon>Bacillota</taxon>
        <taxon>Clostridia</taxon>
        <taxon>Lachnospirales</taxon>
        <taxon>Lachnospiraceae</taxon>
        <taxon>Blautia</taxon>
    </lineage>
</organism>
<dbReference type="NCBIfam" id="TIGR01446">
    <property type="entry name" value="DnaD_dom"/>
    <property type="match status" value="2"/>
</dbReference>
<dbReference type="PANTHER" id="PTHR37293:SF5">
    <property type="entry name" value="DNA REPLICATION PROTEIN"/>
    <property type="match status" value="1"/>
</dbReference>
<feature type="domain" description="DnaB/C C-terminal" evidence="3">
    <location>
        <begin position="158"/>
        <end position="229"/>
    </location>
</feature>